<dbReference type="AlphaFoldDB" id="D2RHL8"/>
<evidence type="ECO:0008006" key="4">
    <source>
        <dbReference type="Google" id="ProtNLM"/>
    </source>
</evidence>
<dbReference type="GeneID" id="80457693"/>
<sequence length="74" mass="9437">MPWGWGRGWGWRWWFWMTGLPGWLRWAYPFWWYPPYMTLEDELEYLEALKNDLERELEEIKKRIEELKKELGKQ</sequence>
<dbReference type="STRING" id="572546.Arcpr_0729"/>
<accession>D2RHL8</accession>
<evidence type="ECO:0000313" key="3">
    <source>
        <dbReference type="Proteomes" id="UP000001901"/>
    </source>
</evidence>
<reference evidence="2 3" key="1">
    <citation type="journal article" date="2010" name="Stand. Genomic Sci.">
        <title>Complete genome sequence of Archaeoglobus profundus type strain (AV18).</title>
        <authorList>
            <person name="von Jan M."/>
            <person name="Lapidus A."/>
            <person name="Del Rio T.G."/>
            <person name="Copeland A."/>
            <person name="Tice H."/>
            <person name="Cheng J.F."/>
            <person name="Lucas S."/>
            <person name="Chen F."/>
            <person name="Nolan M."/>
            <person name="Goodwin L."/>
            <person name="Han C."/>
            <person name="Pitluck S."/>
            <person name="Liolios K."/>
            <person name="Ivanova N."/>
            <person name="Mavromatis K."/>
            <person name="Ovchinnikova G."/>
            <person name="Chertkov O."/>
            <person name="Pati A."/>
            <person name="Chen A."/>
            <person name="Palaniappan K."/>
            <person name="Land M."/>
            <person name="Hauser L."/>
            <person name="Chang Y.J."/>
            <person name="Jeffries C.D."/>
            <person name="Saunders E."/>
            <person name="Brettin T."/>
            <person name="Detter J.C."/>
            <person name="Chain P."/>
            <person name="Eichinger K."/>
            <person name="Huber H."/>
            <person name="Spring S."/>
            <person name="Rohde M."/>
            <person name="Goker M."/>
            <person name="Wirth R."/>
            <person name="Woyke T."/>
            <person name="Bristow J."/>
            <person name="Eisen J.A."/>
            <person name="Markowitz V."/>
            <person name="Hugenholtz P."/>
            <person name="Kyrpides N.C."/>
            <person name="Klenk H.P."/>
        </authorList>
    </citation>
    <scope>NUCLEOTIDE SEQUENCE [LARGE SCALE GENOMIC DNA]</scope>
    <source>
        <strain evidence="3">DSM 5631 / JCM 9629 / NBRC 100127 / Av18</strain>
    </source>
</reference>
<dbReference type="HOGENOM" id="CLU_2695511_0_0_2"/>
<gene>
    <name evidence="2" type="ordered locus">Arcpr_0729</name>
</gene>
<feature type="coiled-coil region" evidence="1">
    <location>
        <begin position="36"/>
        <end position="74"/>
    </location>
</feature>
<proteinExistence type="predicted"/>
<evidence type="ECO:0000313" key="2">
    <source>
        <dbReference type="EMBL" id="ADB57793.1"/>
    </source>
</evidence>
<dbReference type="eggNOG" id="arCOG10981">
    <property type="taxonomic scope" value="Archaea"/>
</dbReference>
<dbReference type="RefSeq" id="WP_012940129.1">
    <property type="nucleotide sequence ID" value="NC_013741.1"/>
</dbReference>
<keyword evidence="1" id="KW-0175">Coiled coil</keyword>
<dbReference type="PaxDb" id="572546-Arcpr_0729"/>
<protein>
    <recommendedName>
        <fullName evidence="4">DUF5320 domain-containing protein</fullName>
    </recommendedName>
</protein>
<evidence type="ECO:0000256" key="1">
    <source>
        <dbReference type="SAM" id="Coils"/>
    </source>
</evidence>
<dbReference type="EMBL" id="CP001857">
    <property type="protein sequence ID" value="ADB57793.1"/>
    <property type="molecule type" value="Genomic_DNA"/>
</dbReference>
<dbReference type="InterPro" id="IPR035205">
    <property type="entry name" value="DUF5320"/>
</dbReference>
<dbReference type="KEGG" id="apo:Arcpr_0729"/>
<dbReference type="Pfam" id="PF17253">
    <property type="entry name" value="DUF5320"/>
    <property type="match status" value="1"/>
</dbReference>
<organism evidence="2 3">
    <name type="scientific">Archaeoglobus profundus (strain DSM 5631 / JCM 9629 / NBRC 100127 / Av18)</name>
    <dbReference type="NCBI Taxonomy" id="572546"/>
    <lineage>
        <taxon>Archaea</taxon>
        <taxon>Methanobacteriati</taxon>
        <taxon>Methanobacteriota</taxon>
        <taxon>Archaeoglobi</taxon>
        <taxon>Archaeoglobales</taxon>
        <taxon>Archaeoglobaceae</taxon>
        <taxon>Archaeoglobus</taxon>
    </lineage>
</organism>
<dbReference type="Proteomes" id="UP000001901">
    <property type="component" value="Chromosome"/>
</dbReference>
<keyword evidence="3" id="KW-1185">Reference proteome</keyword>
<name>D2RHL8_ARCPA</name>